<evidence type="ECO:0000313" key="2">
    <source>
        <dbReference type="EMBL" id="SFV62766.1"/>
    </source>
</evidence>
<gene>
    <name evidence="2" type="ORF">MNB_SV-8-156</name>
</gene>
<dbReference type="SUPFAM" id="SSF117074">
    <property type="entry name" value="Hypothetical protein PA1324"/>
    <property type="match status" value="1"/>
</dbReference>
<evidence type="ECO:0000256" key="1">
    <source>
        <dbReference type="SAM" id="Coils"/>
    </source>
</evidence>
<dbReference type="PROSITE" id="PS51257">
    <property type="entry name" value="PROKAR_LIPOPROTEIN"/>
    <property type="match status" value="1"/>
</dbReference>
<organism evidence="2">
    <name type="scientific">hydrothermal vent metagenome</name>
    <dbReference type="NCBI Taxonomy" id="652676"/>
    <lineage>
        <taxon>unclassified sequences</taxon>
        <taxon>metagenomes</taxon>
        <taxon>ecological metagenomes</taxon>
    </lineage>
</organism>
<keyword evidence="1" id="KW-0175">Coiled coil</keyword>
<dbReference type="AlphaFoldDB" id="A0A1W1CAG1"/>
<protein>
    <submittedName>
        <fullName evidence="2">Phage protein</fullName>
    </submittedName>
</protein>
<accession>A0A1W1CAG1</accession>
<reference evidence="2" key="1">
    <citation type="submission" date="2016-10" db="EMBL/GenBank/DDBJ databases">
        <authorList>
            <person name="de Groot N.N."/>
        </authorList>
    </citation>
    <scope>NUCLEOTIDE SEQUENCE</scope>
</reference>
<proteinExistence type="predicted"/>
<feature type="coiled-coil region" evidence="1">
    <location>
        <begin position="87"/>
        <end position="222"/>
    </location>
</feature>
<sequence>MLKNRLFLLLATLFLFSGCAERGYVLTSTPATHTITAQMSSDIRDTTKSTKDELSKMKAAVKKELKTKRVKKQRQKYAQKQAQRAKLARIREKQRKAAQKVKEVQDAKALKEKEQQTCQTQRAKALEEKRVEEARLQKQKEIEVLKAKKKEAEAKALEKQLALEKEQRELKKRKELEAANLLEAKKLHEAEALKKKIDEKKRKEAESLKQKQLQALQKKKTETITVYNPFFSQPLRFKRINKTYQKFGTSELHGHVIYLDHTGQEIDLAQKKVYLLPVGPKINHWYTNYYLKNKGQNLTPTAVSYLNSTTLDLNKNFNFFGVPAGTYYIVIESLYPRSLKKVYIAKKINVGKYKKVMAVFSKKL</sequence>
<dbReference type="EMBL" id="FPHD01000061">
    <property type="protein sequence ID" value="SFV62766.1"/>
    <property type="molecule type" value="Genomic_DNA"/>
</dbReference>
<name>A0A1W1CAG1_9ZZZZ</name>